<dbReference type="Proteomes" id="UP000245762">
    <property type="component" value="Unassembled WGS sequence"/>
</dbReference>
<dbReference type="PROSITE" id="PS50005">
    <property type="entry name" value="TPR"/>
    <property type="match status" value="1"/>
</dbReference>
<sequence>MKKHYSFIASFFMIFSGFATERLISGKVTNGENPISNVKVQVVNQGISSSSNVDGAYQIVASAGDMLFYNAEGMEPLQIRVEDVTRVLNVVMFPKVEKLENVTVTRNRRSSQKELEMDYHYNPNIIRTAFGYLDKTKTSYSVRMMDADDFLPGEYNFENVLRGRFAGVRVSRGIGFGGGNTVGSTRAVFLRSGWPAVFDIDGQVFTDFPDFIDVQNIDRIAIIPSAIGTVRYGNLAKGGVVIINTKTGTIIPKDKNGLYLDRMRLRNNNYDGNALSKERVMKNAPAYLKELQESRSFEDAKASFEMHSKRYSSSPYFLLDSYQYFYEKWKQKDYADDIVKKGYGLFKENAVLLKALAYMYESHERYDMAHKAFRRAFILRPQYRQSYLDLAKSNRNLQNTKRAAVLYARYFYLLDEGIMEADTSSFSRIISREFNNLLSLEKTDMIKSPANMKMELEEEDFDSTRLMLEWNDSEAEFELQFVNPDNQYYTWKHSLKENANTIRQEKDFGYSCAEYLIDDSFSGNWKVNIKYLGNKSLTPTYLKAIVYHDYGSKSQRKEVKVFKLGTKNVNQALFRINQGSSISLN</sequence>
<comment type="caution">
    <text evidence="2">The sequence shown here is derived from an EMBL/GenBank/DDBJ whole genome shotgun (WGS) entry which is preliminary data.</text>
</comment>
<dbReference type="InterPro" id="IPR019734">
    <property type="entry name" value="TPR_rpt"/>
</dbReference>
<dbReference type="InterPro" id="IPR011990">
    <property type="entry name" value="TPR-like_helical_dom_sf"/>
</dbReference>
<keyword evidence="1" id="KW-0802">TPR repeat</keyword>
<organism evidence="2 3">
    <name type="scientific">Flagellimonas aquimarina</name>
    <dbReference type="NCBI Taxonomy" id="2201895"/>
    <lineage>
        <taxon>Bacteria</taxon>
        <taxon>Pseudomonadati</taxon>
        <taxon>Bacteroidota</taxon>
        <taxon>Flavobacteriia</taxon>
        <taxon>Flavobacteriales</taxon>
        <taxon>Flavobacteriaceae</taxon>
        <taxon>Flagellimonas</taxon>
    </lineage>
</organism>
<dbReference type="SUPFAM" id="SSF48452">
    <property type="entry name" value="TPR-like"/>
    <property type="match status" value="1"/>
</dbReference>
<evidence type="ECO:0000313" key="2">
    <source>
        <dbReference type="EMBL" id="PWL39074.1"/>
    </source>
</evidence>
<proteinExistence type="predicted"/>
<evidence type="ECO:0000313" key="3">
    <source>
        <dbReference type="Proteomes" id="UP000245762"/>
    </source>
</evidence>
<keyword evidence="3" id="KW-1185">Reference proteome</keyword>
<dbReference type="RefSeq" id="WP_109663480.1">
    <property type="nucleotide sequence ID" value="NZ_QGEG01000002.1"/>
</dbReference>
<name>A0A316KYY8_9FLAO</name>
<dbReference type="InterPro" id="IPR037066">
    <property type="entry name" value="Plug_dom_sf"/>
</dbReference>
<dbReference type="Gene3D" id="1.25.40.10">
    <property type="entry name" value="Tetratricopeptide repeat domain"/>
    <property type="match status" value="1"/>
</dbReference>
<accession>A0A316KYY8</accession>
<dbReference type="OrthoDB" id="1079187at2"/>
<dbReference type="InterPro" id="IPR008969">
    <property type="entry name" value="CarboxyPept-like_regulatory"/>
</dbReference>
<protein>
    <submittedName>
        <fullName evidence="2">Uncharacterized protein</fullName>
    </submittedName>
</protein>
<dbReference type="Gene3D" id="2.170.130.10">
    <property type="entry name" value="TonB-dependent receptor, plug domain"/>
    <property type="match status" value="1"/>
</dbReference>
<feature type="repeat" description="TPR" evidence="1">
    <location>
        <begin position="350"/>
        <end position="383"/>
    </location>
</feature>
<reference evidence="2 3" key="1">
    <citation type="submission" date="2018-05" db="EMBL/GenBank/DDBJ databases">
        <title>Complete genome sequence of Flagellimonas aquimarina ECD12 isolated from seaweed Ecklonia cava.</title>
        <authorList>
            <person name="Choi S."/>
            <person name="Seong C."/>
        </authorList>
    </citation>
    <scope>NUCLEOTIDE SEQUENCE [LARGE SCALE GENOMIC DNA]</scope>
    <source>
        <strain evidence="2 3">ECD12</strain>
    </source>
</reference>
<dbReference type="EMBL" id="QGEG01000002">
    <property type="protein sequence ID" value="PWL39074.1"/>
    <property type="molecule type" value="Genomic_DNA"/>
</dbReference>
<gene>
    <name evidence="2" type="ORF">DKG77_12695</name>
</gene>
<dbReference type="SUPFAM" id="SSF49464">
    <property type="entry name" value="Carboxypeptidase regulatory domain-like"/>
    <property type="match status" value="1"/>
</dbReference>
<evidence type="ECO:0000256" key="1">
    <source>
        <dbReference type="PROSITE-ProRule" id="PRU00339"/>
    </source>
</evidence>
<dbReference type="AlphaFoldDB" id="A0A316KYY8"/>
<dbReference type="SUPFAM" id="SSF56935">
    <property type="entry name" value="Porins"/>
    <property type="match status" value="1"/>
</dbReference>